<dbReference type="PRINTS" id="PR00134">
    <property type="entry name" value="GLHYDRLASE10"/>
</dbReference>
<evidence type="ECO:0000256" key="2">
    <source>
        <dbReference type="ARBA" id="ARBA00023277"/>
    </source>
</evidence>
<comment type="similarity">
    <text evidence="4">Belongs to the glycosyl hydrolase 10 (cellulase F) family.</text>
</comment>
<reference evidence="6 7" key="1">
    <citation type="submission" date="2023-10" db="EMBL/GenBank/DDBJ databases">
        <title>Rubellicoccus peritrichatus gen. nov., sp. nov., isolated from an algae of coral reef tank.</title>
        <authorList>
            <person name="Luo J."/>
        </authorList>
    </citation>
    <scope>NUCLEOTIDE SEQUENCE [LARGE SCALE GENOMIC DNA]</scope>
    <source>
        <strain evidence="6 7">CR14</strain>
    </source>
</reference>
<evidence type="ECO:0000256" key="1">
    <source>
        <dbReference type="ARBA" id="ARBA00022801"/>
    </source>
</evidence>
<keyword evidence="2 4" id="KW-0119">Carbohydrate metabolism</keyword>
<dbReference type="InterPro" id="IPR017853">
    <property type="entry name" value="GH"/>
</dbReference>
<evidence type="ECO:0000313" key="6">
    <source>
        <dbReference type="EMBL" id="WOO43599.1"/>
    </source>
</evidence>
<dbReference type="Proteomes" id="UP001304300">
    <property type="component" value="Chromosome"/>
</dbReference>
<evidence type="ECO:0000256" key="4">
    <source>
        <dbReference type="RuleBase" id="RU361174"/>
    </source>
</evidence>
<accession>A0AAQ3LFG9</accession>
<name>A0AAQ3LFG9_9BACT</name>
<dbReference type="PANTHER" id="PTHR31490:SF1">
    <property type="entry name" value="ENDO-1,4-BETA-XYLANASE 1"/>
    <property type="match status" value="1"/>
</dbReference>
<dbReference type="EC" id="3.2.1.8" evidence="4"/>
<dbReference type="KEGG" id="puo:RZN69_10915"/>
<keyword evidence="7" id="KW-1185">Reference proteome</keyword>
<sequence length="429" mass="49138">MKVLTSNLYSTLWNDSVLQKRIEQGIEANRKSDAEIQIRAFDGKPLPGIKVEVEQYTSSFHFGANIFKLNDYSDEVLNRNYEKAFVGLLNAATVPFYWRTLEPEEGHLRFDAHSMPFSRRPPPDQAVRFCKENGLRMHGHTLVWNMRQWSIPDWLPDDPQVAEPFWEKRIREIAQRYGDDIHRWDVLNEATATHYGILGQKMLPDYELKAFKLAEKYFPSGTRFDINETTNSWNLASPDYTSLIERLTDEGLPLGGIGMQFHLFSDEELLDVSNGRAHTPEALLEALDHYSKFNLPIHISEITLPSPGNTTESLEAQALVARNLYRLWFSHSSVEGISWWNFPDGGAVYGEDKLCSGLLFENLQPKPAYDALRDLLHDEWRTKFTGTTDDDGNVQFRGFHGVHRISTALNTQSTITLEPGKSANKLIYI</sequence>
<dbReference type="InterPro" id="IPR044846">
    <property type="entry name" value="GH10"/>
</dbReference>
<evidence type="ECO:0000313" key="7">
    <source>
        <dbReference type="Proteomes" id="UP001304300"/>
    </source>
</evidence>
<keyword evidence="3 4" id="KW-0624">Polysaccharide degradation</keyword>
<dbReference type="AlphaFoldDB" id="A0AAQ3LFG9"/>
<dbReference type="PANTHER" id="PTHR31490">
    <property type="entry name" value="GLYCOSYL HYDROLASE"/>
    <property type="match status" value="1"/>
</dbReference>
<dbReference type="PROSITE" id="PS51760">
    <property type="entry name" value="GH10_2"/>
    <property type="match status" value="1"/>
</dbReference>
<proteinExistence type="inferred from homology"/>
<evidence type="ECO:0000256" key="3">
    <source>
        <dbReference type="ARBA" id="ARBA00023326"/>
    </source>
</evidence>
<organism evidence="6 7">
    <name type="scientific">Rubellicoccus peritrichatus</name>
    <dbReference type="NCBI Taxonomy" id="3080537"/>
    <lineage>
        <taxon>Bacteria</taxon>
        <taxon>Pseudomonadati</taxon>
        <taxon>Verrucomicrobiota</taxon>
        <taxon>Opitutia</taxon>
        <taxon>Puniceicoccales</taxon>
        <taxon>Cerasicoccaceae</taxon>
        <taxon>Rubellicoccus</taxon>
    </lineage>
</organism>
<dbReference type="GO" id="GO:0000272">
    <property type="term" value="P:polysaccharide catabolic process"/>
    <property type="evidence" value="ECO:0007669"/>
    <property type="project" value="UniProtKB-KW"/>
</dbReference>
<comment type="catalytic activity">
    <reaction evidence="4">
        <text>Endohydrolysis of (1-&gt;4)-beta-D-xylosidic linkages in xylans.</text>
        <dbReference type="EC" id="3.2.1.8"/>
    </reaction>
</comment>
<keyword evidence="1 4" id="KW-0378">Hydrolase</keyword>
<feature type="domain" description="GH10" evidence="5">
    <location>
        <begin position="43"/>
        <end position="375"/>
    </location>
</feature>
<dbReference type="SMART" id="SM00633">
    <property type="entry name" value="Glyco_10"/>
    <property type="match status" value="1"/>
</dbReference>
<dbReference type="Gene3D" id="3.20.20.80">
    <property type="entry name" value="Glycosidases"/>
    <property type="match status" value="1"/>
</dbReference>
<dbReference type="GO" id="GO:0031176">
    <property type="term" value="F:endo-1,4-beta-xylanase activity"/>
    <property type="evidence" value="ECO:0007669"/>
    <property type="project" value="UniProtKB-EC"/>
</dbReference>
<keyword evidence="4" id="KW-0326">Glycosidase</keyword>
<evidence type="ECO:0000259" key="5">
    <source>
        <dbReference type="PROSITE" id="PS51760"/>
    </source>
</evidence>
<dbReference type="Pfam" id="PF00331">
    <property type="entry name" value="Glyco_hydro_10"/>
    <property type="match status" value="1"/>
</dbReference>
<dbReference type="SUPFAM" id="SSF51445">
    <property type="entry name" value="(Trans)glycosidases"/>
    <property type="match status" value="1"/>
</dbReference>
<protein>
    <recommendedName>
        <fullName evidence="4">Beta-xylanase</fullName>
        <ecNumber evidence="4">3.2.1.8</ecNumber>
    </recommendedName>
</protein>
<dbReference type="RefSeq" id="WP_317836162.1">
    <property type="nucleotide sequence ID" value="NZ_CP136920.1"/>
</dbReference>
<dbReference type="InterPro" id="IPR001000">
    <property type="entry name" value="GH10_dom"/>
</dbReference>
<gene>
    <name evidence="6" type="ORF">RZN69_10915</name>
</gene>
<dbReference type="EMBL" id="CP136920">
    <property type="protein sequence ID" value="WOO43599.1"/>
    <property type="molecule type" value="Genomic_DNA"/>
</dbReference>